<dbReference type="Gene3D" id="3.80.10.10">
    <property type="entry name" value="Ribonuclease Inhibitor"/>
    <property type="match status" value="1"/>
</dbReference>
<dbReference type="InterPro" id="IPR052574">
    <property type="entry name" value="CDIRP"/>
</dbReference>
<keyword evidence="2" id="KW-0677">Repeat</keyword>
<evidence type="ECO:0000256" key="3">
    <source>
        <dbReference type="SAM" id="Phobius"/>
    </source>
</evidence>
<proteinExistence type="predicted"/>
<dbReference type="GO" id="GO:0035591">
    <property type="term" value="F:signaling adaptor activity"/>
    <property type="evidence" value="ECO:0007669"/>
    <property type="project" value="TreeGrafter"/>
</dbReference>
<evidence type="ECO:0000313" key="4">
    <source>
        <dbReference type="EMBL" id="SDX75437.1"/>
    </source>
</evidence>
<organism evidence="4 5">
    <name type="scientific">Flavobacterium degerlachei</name>
    <dbReference type="NCBI Taxonomy" id="229203"/>
    <lineage>
        <taxon>Bacteria</taxon>
        <taxon>Pseudomonadati</taxon>
        <taxon>Bacteroidota</taxon>
        <taxon>Flavobacteriia</taxon>
        <taxon>Flavobacteriales</taxon>
        <taxon>Flavobacteriaceae</taxon>
        <taxon>Flavobacterium</taxon>
    </lineage>
</organism>
<dbReference type="SUPFAM" id="SSF52058">
    <property type="entry name" value="L domain-like"/>
    <property type="match status" value="1"/>
</dbReference>
<gene>
    <name evidence="4" type="ORF">SAMN05444338_11485</name>
</gene>
<keyword evidence="3" id="KW-1133">Transmembrane helix</keyword>
<evidence type="ECO:0008006" key="6">
    <source>
        <dbReference type="Google" id="ProtNLM"/>
    </source>
</evidence>
<sequence length="289" mass="32651">MKNNTFANKKNRIIIRFVILFTALIISHISYSCFKENNTPPVYSEIPDANFKTYLKTIVPLAFTPDNKFISNHPSVVSYDERITVVGKKITSLSGIEHFLSLKELDCKENKLTTLDVSKNKALTDLFCGYNQLTTLDVSKNMNLTIIGCSYNQLTTLDISKNTNLKELNCAMNQLITINLGKNTILRNIFCYNNQLTNLDISKNTNLTGLECYKNKLTTLDVSKNKSLTMLYCYYNKLTCLDVSNNNGLVFLAIDGTVICCHPSIKAFSNRRGELLDPFLMRIGPFTCP</sequence>
<dbReference type="OrthoDB" id="3179827at2"/>
<dbReference type="InterPro" id="IPR032675">
    <property type="entry name" value="LRR_dom_sf"/>
</dbReference>
<evidence type="ECO:0000256" key="2">
    <source>
        <dbReference type="ARBA" id="ARBA00022737"/>
    </source>
</evidence>
<keyword evidence="1" id="KW-0433">Leucine-rich repeat</keyword>
<dbReference type="RefSeq" id="WP_091434356.1">
    <property type="nucleotide sequence ID" value="NZ_FNMV01000014.1"/>
</dbReference>
<keyword evidence="3" id="KW-0472">Membrane</keyword>
<keyword evidence="3" id="KW-0812">Transmembrane</keyword>
<dbReference type="PANTHER" id="PTHR47566:SF1">
    <property type="entry name" value="PROTEIN NUD1"/>
    <property type="match status" value="1"/>
</dbReference>
<dbReference type="PANTHER" id="PTHR47566">
    <property type="match status" value="1"/>
</dbReference>
<keyword evidence="5" id="KW-1185">Reference proteome</keyword>
<dbReference type="AlphaFoldDB" id="A0A1H3E9Z8"/>
<protein>
    <recommendedName>
        <fullName evidence="6">Leucine rich repeat-containing protein</fullName>
    </recommendedName>
</protein>
<name>A0A1H3E9Z8_9FLAO</name>
<dbReference type="PROSITE" id="PS51257">
    <property type="entry name" value="PROKAR_LIPOPROTEIN"/>
    <property type="match status" value="1"/>
</dbReference>
<evidence type="ECO:0000256" key="1">
    <source>
        <dbReference type="ARBA" id="ARBA00022614"/>
    </source>
</evidence>
<dbReference type="EMBL" id="FNMV01000014">
    <property type="protein sequence ID" value="SDX75437.1"/>
    <property type="molecule type" value="Genomic_DNA"/>
</dbReference>
<evidence type="ECO:0000313" key="5">
    <source>
        <dbReference type="Proteomes" id="UP000198569"/>
    </source>
</evidence>
<reference evidence="5" key="1">
    <citation type="submission" date="2016-10" db="EMBL/GenBank/DDBJ databases">
        <authorList>
            <person name="Varghese N."/>
            <person name="Submissions S."/>
        </authorList>
    </citation>
    <scope>NUCLEOTIDE SEQUENCE [LARGE SCALE GENOMIC DNA]</scope>
    <source>
        <strain evidence="5">DSM 15718</strain>
    </source>
</reference>
<accession>A0A1H3E9Z8</accession>
<feature type="transmembrane region" description="Helical" evidence="3">
    <location>
        <begin position="12"/>
        <end position="31"/>
    </location>
</feature>
<dbReference type="Proteomes" id="UP000198569">
    <property type="component" value="Unassembled WGS sequence"/>
</dbReference>